<sequence>MRLRLPLPAPHCHAQSCMPSCAMDVTNIREWCREFAAGCIEIHDEESSGWPSIPDETVAKFEQILRENQRNTLDDLLILVPEVSQSTIHRVLSEKWQYRKVCAR</sequence>
<reference evidence="1" key="1">
    <citation type="submission" date="2015-07" db="EMBL/GenBank/DDBJ databases">
        <title>MeaNS - Measles Nucleotide Surveillance Program.</title>
        <authorList>
            <person name="Tran T."/>
            <person name="Druce J."/>
        </authorList>
    </citation>
    <scope>NUCLEOTIDE SEQUENCE</scope>
    <source>
        <strain evidence="1">UCB-OBI-ISO-001</strain>
        <tissue evidence="1">Gonad</tissue>
    </source>
</reference>
<gene>
    <name evidence="1" type="ORF">OCBIM_22015092mg</name>
</gene>
<proteinExistence type="predicted"/>
<dbReference type="EMBL" id="KQ418194">
    <property type="protein sequence ID" value="KOF88381.1"/>
    <property type="molecule type" value="Genomic_DNA"/>
</dbReference>
<dbReference type="STRING" id="37653.A0A0L8HGL5"/>
<protein>
    <submittedName>
        <fullName evidence="1">Uncharacterized protein</fullName>
    </submittedName>
</protein>
<dbReference type="AlphaFoldDB" id="A0A0L8HGL5"/>
<organism evidence="1">
    <name type="scientific">Octopus bimaculoides</name>
    <name type="common">California two-spotted octopus</name>
    <dbReference type="NCBI Taxonomy" id="37653"/>
    <lineage>
        <taxon>Eukaryota</taxon>
        <taxon>Metazoa</taxon>
        <taxon>Spiralia</taxon>
        <taxon>Lophotrochozoa</taxon>
        <taxon>Mollusca</taxon>
        <taxon>Cephalopoda</taxon>
        <taxon>Coleoidea</taxon>
        <taxon>Octopodiformes</taxon>
        <taxon>Octopoda</taxon>
        <taxon>Incirrata</taxon>
        <taxon>Octopodidae</taxon>
        <taxon>Octopus</taxon>
    </lineage>
</organism>
<name>A0A0L8HGL5_OCTBM</name>
<evidence type="ECO:0000313" key="1">
    <source>
        <dbReference type="EMBL" id="KOF88381.1"/>
    </source>
</evidence>
<accession>A0A0L8HGL5</accession>